<gene>
    <name evidence="2" type="ORF">AN964_08030</name>
</gene>
<feature type="transmembrane region" description="Helical" evidence="1">
    <location>
        <begin position="59"/>
        <end position="77"/>
    </location>
</feature>
<protein>
    <recommendedName>
        <fullName evidence="4">YitT family protein</fullName>
    </recommendedName>
</protein>
<feature type="transmembrane region" description="Helical" evidence="1">
    <location>
        <begin position="84"/>
        <end position="105"/>
    </location>
</feature>
<dbReference type="Proteomes" id="UP000051888">
    <property type="component" value="Unassembled WGS sequence"/>
</dbReference>
<evidence type="ECO:0000313" key="2">
    <source>
        <dbReference type="EMBL" id="KQL53447.1"/>
    </source>
</evidence>
<evidence type="ECO:0008006" key="4">
    <source>
        <dbReference type="Google" id="ProtNLM"/>
    </source>
</evidence>
<dbReference type="PANTHER" id="PTHR40078">
    <property type="entry name" value="INTEGRAL MEMBRANE PROTEIN-RELATED"/>
    <property type="match status" value="1"/>
</dbReference>
<dbReference type="PANTHER" id="PTHR40078:SF1">
    <property type="entry name" value="INTEGRAL MEMBRANE PROTEIN"/>
    <property type="match status" value="1"/>
</dbReference>
<accession>A0A0Q3WX50</accession>
<keyword evidence="1" id="KW-0812">Transmembrane</keyword>
<evidence type="ECO:0000313" key="3">
    <source>
        <dbReference type="Proteomes" id="UP000051888"/>
    </source>
</evidence>
<feature type="transmembrane region" description="Helical" evidence="1">
    <location>
        <begin position="12"/>
        <end position="39"/>
    </location>
</feature>
<dbReference type="STRING" id="157838.AN964_08030"/>
<dbReference type="InterPro" id="IPR038750">
    <property type="entry name" value="YczE/YyaS-like"/>
</dbReference>
<comment type="caution">
    <text evidence="2">The sequence shown here is derived from an EMBL/GenBank/DDBJ whole genome shotgun (WGS) entry which is preliminary data.</text>
</comment>
<dbReference type="Pfam" id="PF19700">
    <property type="entry name" value="DUF6198"/>
    <property type="match status" value="1"/>
</dbReference>
<proteinExistence type="predicted"/>
<dbReference type="EMBL" id="LJJC01000004">
    <property type="protein sequence ID" value="KQL53447.1"/>
    <property type="molecule type" value="Genomic_DNA"/>
</dbReference>
<keyword evidence="1" id="KW-0472">Membrane</keyword>
<evidence type="ECO:0000256" key="1">
    <source>
        <dbReference type="SAM" id="Phobius"/>
    </source>
</evidence>
<organism evidence="2 3">
    <name type="scientific">Heyndrickxia shackletonii</name>
    <dbReference type="NCBI Taxonomy" id="157838"/>
    <lineage>
        <taxon>Bacteria</taxon>
        <taxon>Bacillati</taxon>
        <taxon>Bacillota</taxon>
        <taxon>Bacilli</taxon>
        <taxon>Bacillales</taxon>
        <taxon>Bacillaceae</taxon>
        <taxon>Heyndrickxia</taxon>
    </lineage>
</organism>
<keyword evidence="3" id="KW-1185">Reference proteome</keyword>
<feature type="transmembrane region" description="Helical" evidence="1">
    <location>
        <begin position="167"/>
        <end position="199"/>
    </location>
</feature>
<reference evidence="2 3" key="1">
    <citation type="submission" date="2015-09" db="EMBL/GenBank/DDBJ databases">
        <title>Genome sequencing project for genomic taxonomy and phylogenomics of Bacillus-like bacteria.</title>
        <authorList>
            <person name="Liu B."/>
            <person name="Wang J."/>
            <person name="Zhu Y."/>
            <person name="Liu G."/>
            <person name="Chen Q."/>
            <person name="Chen Z."/>
            <person name="Lan J."/>
            <person name="Che J."/>
            <person name="Ge C."/>
            <person name="Shi H."/>
            <person name="Pan Z."/>
            <person name="Liu X."/>
        </authorList>
    </citation>
    <scope>NUCLEOTIDE SEQUENCE [LARGE SCALE GENOMIC DNA]</scope>
    <source>
        <strain evidence="2 3">LMG 18435</strain>
    </source>
</reference>
<name>A0A0Q3WX50_9BACI</name>
<dbReference type="AlphaFoldDB" id="A0A0Q3WX50"/>
<sequence>MNRGVQMGNNGILIVRFLIFVIGLLIMAFGLDLMIVAHFGATPWDVLHVGLFQHFGLSIGTWSIIIGFFVLGISAIFMHQWPKLGAYLNMLLVGIFMDILLHLPFMITPGFIIWKILMFVAGVIINGIGMGVYISAQLGAGPRDSFMLVITKLTGWKISHVRRLMEVLVLLIGWLLGGPIFWGTIIFCVTIGTIVGIALPKCQFLTDAILERLRNKKWNKDIDRGASV</sequence>
<keyword evidence="1" id="KW-1133">Transmembrane helix</keyword>
<feature type="transmembrane region" description="Helical" evidence="1">
    <location>
        <begin position="111"/>
        <end position="134"/>
    </location>
</feature>
<dbReference type="PATRIC" id="fig|157838.3.peg.1758"/>